<dbReference type="InterPro" id="IPR011009">
    <property type="entry name" value="Kinase-like_dom_sf"/>
</dbReference>
<dbReference type="InterPro" id="IPR015897">
    <property type="entry name" value="CHK_kinase-like"/>
</dbReference>
<reference evidence="2" key="1">
    <citation type="journal article" date="2023" name="Insect Mol. Biol.">
        <title>Genome sequencing provides insights into the evolution of gene families encoding plant cell wall-degrading enzymes in longhorned beetles.</title>
        <authorList>
            <person name="Shin N.R."/>
            <person name="Okamura Y."/>
            <person name="Kirsch R."/>
            <person name="Pauchet Y."/>
        </authorList>
    </citation>
    <scope>NUCLEOTIDE SEQUENCE</scope>
    <source>
        <strain evidence="2">RBIC_L_NR</strain>
    </source>
</reference>
<organism evidence="2 3">
    <name type="scientific">Rhamnusium bicolor</name>
    <dbReference type="NCBI Taxonomy" id="1586634"/>
    <lineage>
        <taxon>Eukaryota</taxon>
        <taxon>Metazoa</taxon>
        <taxon>Ecdysozoa</taxon>
        <taxon>Arthropoda</taxon>
        <taxon>Hexapoda</taxon>
        <taxon>Insecta</taxon>
        <taxon>Pterygota</taxon>
        <taxon>Neoptera</taxon>
        <taxon>Endopterygota</taxon>
        <taxon>Coleoptera</taxon>
        <taxon>Polyphaga</taxon>
        <taxon>Cucujiformia</taxon>
        <taxon>Chrysomeloidea</taxon>
        <taxon>Cerambycidae</taxon>
        <taxon>Lepturinae</taxon>
        <taxon>Rhagiini</taxon>
        <taxon>Rhamnusium</taxon>
    </lineage>
</organism>
<dbReference type="EMBL" id="JANEYF010003523">
    <property type="protein sequence ID" value="KAJ8935739.1"/>
    <property type="molecule type" value="Genomic_DNA"/>
</dbReference>
<evidence type="ECO:0000313" key="2">
    <source>
        <dbReference type="EMBL" id="KAJ8935739.1"/>
    </source>
</evidence>
<dbReference type="Gene3D" id="3.90.1200.10">
    <property type="match status" value="1"/>
</dbReference>
<dbReference type="AlphaFoldDB" id="A0AAV8XAX1"/>
<dbReference type="SMART" id="SM00587">
    <property type="entry name" value="CHK"/>
    <property type="match status" value="1"/>
</dbReference>
<comment type="caution">
    <text evidence="2">The sequence shown here is derived from an EMBL/GenBank/DDBJ whole genome shotgun (WGS) entry which is preliminary data.</text>
</comment>
<gene>
    <name evidence="2" type="ORF">NQ314_012664</name>
</gene>
<dbReference type="SUPFAM" id="SSF56112">
    <property type="entry name" value="Protein kinase-like (PK-like)"/>
    <property type="match status" value="1"/>
</dbReference>
<dbReference type="Pfam" id="PF02958">
    <property type="entry name" value="EcKL"/>
    <property type="match status" value="1"/>
</dbReference>
<sequence>MTSQGDSMGFRFTILHGDLWGNNFLYHYGNENSEITDCKLIDFQTVKYGPPALDVLQFILTNTRKSFRDKHQNELLTYYYNYFSSLLTERGFKAPEILTESEFKKSCDVFILPAKIQAVVDRSITFMPDETFIEAAKTEESFHKFLYEERGKYIVTFFNKKSIFQRVNDRGYK</sequence>
<dbReference type="InterPro" id="IPR004119">
    <property type="entry name" value="EcKL"/>
</dbReference>
<protein>
    <recommendedName>
        <fullName evidence="1">CHK kinase-like domain-containing protein</fullName>
    </recommendedName>
</protein>
<dbReference type="Proteomes" id="UP001162156">
    <property type="component" value="Unassembled WGS sequence"/>
</dbReference>
<feature type="domain" description="CHK kinase-like" evidence="1">
    <location>
        <begin position="1"/>
        <end position="89"/>
    </location>
</feature>
<name>A0AAV8XAX1_9CUCU</name>
<evidence type="ECO:0000313" key="3">
    <source>
        <dbReference type="Proteomes" id="UP001162156"/>
    </source>
</evidence>
<proteinExistence type="predicted"/>
<keyword evidence="3" id="KW-1185">Reference proteome</keyword>
<dbReference type="PANTHER" id="PTHR11012">
    <property type="entry name" value="PROTEIN KINASE-LIKE DOMAIN-CONTAINING"/>
    <property type="match status" value="1"/>
</dbReference>
<dbReference type="PANTHER" id="PTHR11012:SF48">
    <property type="entry name" value="CHK KINASE-LIKE DOMAIN-CONTAINING PROTEIN-RELATED"/>
    <property type="match status" value="1"/>
</dbReference>
<evidence type="ECO:0000259" key="1">
    <source>
        <dbReference type="SMART" id="SM00587"/>
    </source>
</evidence>
<accession>A0AAV8XAX1</accession>